<dbReference type="Proteomes" id="UP000302163">
    <property type="component" value="Chromosome"/>
</dbReference>
<name>A0A4P8YPA3_9ENTR</name>
<dbReference type="AlphaFoldDB" id="A0A4P8YPA3"/>
<evidence type="ECO:0000313" key="1">
    <source>
        <dbReference type="EMBL" id="QCT21808.1"/>
    </source>
</evidence>
<dbReference type="InterPro" id="IPR008840">
    <property type="entry name" value="Sipho_Gp157"/>
</dbReference>
<reference evidence="1 2" key="1">
    <citation type="submission" date="2019-05" db="EMBL/GenBank/DDBJ databases">
        <title>Complete genome sequence of Izhakiella calystegiae KSNA2, an endophyte isolated from beach morning glory (Calystegia soldanella).</title>
        <authorList>
            <person name="Jiang L."/>
            <person name="Jeong J.C."/>
            <person name="Kim C.Y."/>
            <person name="Kim D.H."/>
            <person name="Kim S.W."/>
            <person name="Lee j."/>
        </authorList>
    </citation>
    <scope>NUCLEOTIDE SEQUENCE [LARGE SCALE GENOMIC DNA]</scope>
    <source>
        <strain evidence="1 2">KSNA2</strain>
    </source>
</reference>
<dbReference type="KEGG" id="izh:FEM41_20195"/>
<evidence type="ECO:0000313" key="2">
    <source>
        <dbReference type="Proteomes" id="UP000302163"/>
    </source>
</evidence>
<organism evidence="1 2">
    <name type="scientific">Jejubacter calystegiae</name>
    <dbReference type="NCBI Taxonomy" id="2579935"/>
    <lineage>
        <taxon>Bacteria</taxon>
        <taxon>Pseudomonadati</taxon>
        <taxon>Pseudomonadota</taxon>
        <taxon>Gammaproteobacteria</taxon>
        <taxon>Enterobacterales</taxon>
        <taxon>Enterobacteriaceae</taxon>
        <taxon>Jejubacter</taxon>
    </lineage>
</organism>
<accession>A0A4P8YPA3</accession>
<dbReference type="OrthoDB" id="6556292at2"/>
<dbReference type="RefSeq" id="WP_138097964.1">
    <property type="nucleotide sequence ID" value="NZ_CP040428.1"/>
</dbReference>
<dbReference type="EMBL" id="CP040428">
    <property type="protein sequence ID" value="QCT21808.1"/>
    <property type="molecule type" value="Genomic_DNA"/>
</dbReference>
<protein>
    <submittedName>
        <fullName evidence="1">Siphovirus Gp157 family protein</fullName>
    </submittedName>
</protein>
<keyword evidence="2" id="KW-1185">Reference proteome</keyword>
<proteinExistence type="predicted"/>
<sequence length="160" mass="17569">MTKLYEVANDYARLLESDLPPEDIADTVEGIEGELTDKIEQLLSICKNELVYANALKEESRALSERAKVSESKISSIKAYIATSLTTVGKKTIRAGIHQVTVRAPSKSVDIIDANLLPTEFVEYETKIKPDTMAIKHLLESGKDIPGAKIKTGKPSLIIK</sequence>
<gene>
    <name evidence="1" type="ORF">FEM41_20195</name>
</gene>
<dbReference type="Pfam" id="PF05565">
    <property type="entry name" value="Sipho_Gp157"/>
    <property type="match status" value="1"/>
</dbReference>